<evidence type="ECO:0000256" key="1">
    <source>
        <dbReference type="SAM" id="MobiDB-lite"/>
    </source>
</evidence>
<proteinExistence type="predicted"/>
<dbReference type="RefSeq" id="WP_131761668.1">
    <property type="nucleotide sequence ID" value="NZ_CAACUY010000181.1"/>
</dbReference>
<feature type="region of interest" description="Disordered" evidence="1">
    <location>
        <begin position="1"/>
        <end position="27"/>
    </location>
</feature>
<dbReference type="Proteomes" id="UP001597063">
    <property type="component" value="Unassembled WGS sequence"/>
</dbReference>
<comment type="caution">
    <text evidence="2">The sequence shown here is derived from an EMBL/GenBank/DDBJ whole genome shotgun (WGS) entry which is preliminary data.</text>
</comment>
<gene>
    <name evidence="2" type="ORF">ACFQZM_12315</name>
</gene>
<accession>A0ABW2XFV3</accession>
<sequence>MQVRPSCRTAHRASRAGPRARADAPVPGRRRTALPVLAALSALAFGALGACGGDDKVTMPPLTPEPGDSRLADSRGDGGAGGAGAASAKASLPARLVLYRFLRGVAAGDARVCAHLAPAYQRSVFGAPAGCRAGLGPARAKLRPKDIAALRGVTVPAAEDGPGAGAYTVRFEDLKWRGEPARPGGLLAARYTLRRSGARWLISA</sequence>
<protein>
    <recommendedName>
        <fullName evidence="4">Nuclear transport factor 2 family protein</fullName>
    </recommendedName>
</protein>
<name>A0ABW2XFV3_9ACTN</name>
<feature type="compositionally biased region" description="Basic and acidic residues" evidence="1">
    <location>
        <begin position="67"/>
        <end position="76"/>
    </location>
</feature>
<reference evidence="3" key="1">
    <citation type="journal article" date="2019" name="Int. J. Syst. Evol. Microbiol.">
        <title>The Global Catalogue of Microorganisms (GCM) 10K type strain sequencing project: providing services to taxonomists for standard genome sequencing and annotation.</title>
        <authorList>
            <consortium name="The Broad Institute Genomics Platform"/>
            <consortium name="The Broad Institute Genome Sequencing Center for Infectious Disease"/>
            <person name="Wu L."/>
            <person name="Ma J."/>
        </authorList>
    </citation>
    <scope>NUCLEOTIDE SEQUENCE [LARGE SCALE GENOMIC DNA]</scope>
    <source>
        <strain evidence="3">JCM 9371</strain>
    </source>
</reference>
<evidence type="ECO:0000313" key="2">
    <source>
        <dbReference type="EMBL" id="MFD0685284.1"/>
    </source>
</evidence>
<keyword evidence="3" id="KW-1185">Reference proteome</keyword>
<evidence type="ECO:0008006" key="4">
    <source>
        <dbReference type="Google" id="ProtNLM"/>
    </source>
</evidence>
<feature type="region of interest" description="Disordered" evidence="1">
    <location>
        <begin position="55"/>
        <end position="86"/>
    </location>
</feature>
<organism evidence="2 3">
    <name type="scientific">Actinomadura fibrosa</name>
    <dbReference type="NCBI Taxonomy" id="111802"/>
    <lineage>
        <taxon>Bacteria</taxon>
        <taxon>Bacillati</taxon>
        <taxon>Actinomycetota</taxon>
        <taxon>Actinomycetes</taxon>
        <taxon>Streptosporangiales</taxon>
        <taxon>Thermomonosporaceae</taxon>
        <taxon>Actinomadura</taxon>
    </lineage>
</organism>
<dbReference type="EMBL" id="JBHTGP010000006">
    <property type="protein sequence ID" value="MFD0685284.1"/>
    <property type="molecule type" value="Genomic_DNA"/>
</dbReference>
<evidence type="ECO:0000313" key="3">
    <source>
        <dbReference type="Proteomes" id="UP001597063"/>
    </source>
</evidence>